<keyword evidence="13" id="KW-1185">Reference proteome</keyword>
<evidence type="ECO:0000259" key="12">
    <source>
        <dbReference type="PROSITE" id="PS50056"/>
    </source>
</evidence>
<accession>A0A6J1EQZ9</accession>
<dbReference type="PROSITE" id="PS50056">
    <property type="entry name" value="TYR_PHOSPHATASE_2"/>
    <property type="match status" value="1"/>
</dbReference>
<comment type="catalytic activity">
    <reaction evidence="10">
        <text>O-phospho-L-tyrosyl-[protein] + H2O = L-tyrosyl-[protein] + phosphate</text>
        <dbReference type="Rhea" id="RHEA:10684"/>
        <dbReference type="Rhea" id="RHEA-COMP:10136"/>
        <dbReference type="Rhea" id="RHEA-COMP:20101"/>
        <dbReference type="ChEBI" id="CHEBI:15377"/>
        <dbReference type="ChEBI" id="CHEBI:43474"/>
        <dbReference type="ChEBI" id="CHEBI:46858"/>
        <dbReference type="ChEBI" id="CHEBI:61978"/>
        <dbReference type="EC" id="3.1.3.48"/>
    </reaction>
</comment>
<dbReference type="GO" id="GO:0017017">
    <property type="term" value="F:MAP kinase tyrosine/serine/threonine phosphatase activity"/>
    <property type="evidence" value="ECO:0007669"/>
    <property type="project" value="TreeGrafter"/>
</dbReference>
<evidence type="ECO:0000256" key="4">
    <source>
        <dbReference type="ARBA" id="ARBA00022490"/>
    </source>
</evidence>
<keyword evidence="5" id="KW-0378">Hydrolase</keyword>
<dbReference type="GO" id="GO:0033550">
    <property type="term" value="F:MAP kinase tyrosine phosphatase activity"/>
    <property type="evidence" value="ECO:0007669"/>
    <property type="project" value="TreeGrafter"/>
</dbReference>
<feature type="domain" description="Tyrosine-protein phosphatase" evidence="11">
    <location>
        <begin position="30"/>
        <end position="170"/>
    </location>
</feature>
<dbReference type="SUPFAM" id="SSF52799">
    <property type="entry name" value="(Phosphotyrosine protein) phosphatases II"/>
    <property type="match status" value="1"/>
</dbReference>
<comment type="catalytic activity">
    <reaction evidence="9">
        <text>O-phospho-L-threonyl-[protein] + H2O = L-threonyl-[protein] + phosphate</text>
        <dbReference type="Rhea" id="RHEA:47004"/>
        <dbReference type="Rhea" id="RHEA-COMP:11060"/>
        <dbReference type="Rhea" id="RHEA-COMP:11605"/>
        <dbReference type="ChEBI" id="CHEBI:15377"/>
        <dbReference type="ChEBI" id="CHEBI:30013"/>
        <dbReference type="ChEBI" id="CHEBI:43474"/>
        <dbReference type="ChEBI" id="CHEBI:61977"/>
        <dbReference type="EC" id="3.1.3.16"/>
    </reaction>
</comment>
<dbReference type="RefSeq" id="XP_022930456.1">
    <property type="nucleotide sequence ID" value="XM_023074688.1"/>
</dbReference>
<evidence type="ECO:0000256" key="5">
    <source>
        <dbReference type="ARBA" id="ARBA00022801"/>
    </source>
</evidence>
<evidence type="ECO:0000256" key="9">
    <source>
        <dbReference type="ARBA" id="ARBA00048336"/>
    </source>
</evidence>
<dbReference type="GO" id="GO:0004722">
    <property type="term" value="F:protein serine/threonine phosphatase activity"/>
    <property type="evidence" value="ECO:0007669"/>
    <property type="project" value="UniProtKB-EC"/>
</dbReference>
<evidence type="ECO:0000313" key="13">
    <source>
        <dbReference type="Proteomes" id="UP000504609"/>
    </source>
</evidence>
<dbReference type="GO" id="GO:0005634">
    <property type="term" value="C:nucleus"/>
    <property type="evidence" value="ECO:0007669"/>
    <property type="project" value="UniProtKB-SubCell"/>
</dbReference>
<evidence type="ECO:0000256" key="2">
    <source>
        <dbReference type="ARBA" id="ARBA00004496"/>
    </source>
</evidence>
<dbReference type="KEGG" id="cmos:111436897"/>
<dbReference type="Proteomes" id="UP000504609">
    <property type="component" value="Unplaced"/>
</dbReference>
<dbReference type="Pfam" id="PF00782">
    <property type="entry name" value="DSPc"/>
    <property type="match status" value="1"/>
</dbReference>
<dbReference type="CDD" id="cd14498">
    <property type="entry name" value="DSP"/>
    <property type="match status" value="1"/>
</dbReference>
<dbReference type="GO" id="GO:0005737">
    <property type="term" value="C:cytoplasm"/>
    <property type="evidence" value="ECO:0007669"/>
    <property type="project" value="UniProtKB-SubCell"/>
</dbReference>
<evidence type="ECO:0000256" key="6">
    <source>
        <dbReference type="ARBA" id="ARBA00022912"/>
    </source>
</evidence>
<evidence type="ECO:0000256" key="1">
    <source>
        <dbReference type="ARBA" id="ARBA00004123"/>
    </source>
</evidence>
<feature type="domain" description="Tyrosine specific protein phosphatases" evidence="12">
    <location>
        <begin position="92"/>
        <end position="149"/>
    </location>
</feature>
<organism evidence="13 14">
    <name type="scientific">Cucurbita moschata</name>
    <name type="common">Winter crookneck squash</name>
    <name type="synonym">Cucurbita pepo var. moschata</name>
    <dbReference type="NCBI Taxonomy" id="3662"/>
    <lineage>
        <taxon>Eukaryota</taxon>
        <taxon>Viridiplantae</taxon>
        <taxon>Streptophyta</taxon>
        <taxon>Embryophyta</taxon>
        <taxon>Tracheophyta</taxon>
        <taxon>Spermatophyta</taxon>
        <taxon>Magnoliopsida</taxon>
        <taxon>eudicotyledons</taxon>
        <taxon>Gunneridae</taxon>
        <taxon>Pentapetalae</taxon>
        <taxon>rosids</taxon>
        <taxon>fabids</taxon>
        <taxon>Cucurbitales</taxon>
        <taxon>Cucurbitaceae</taxon>
        <taxon>Cucurbiteae</taxon>
        <taxon>Cucurbita</taxon>
    </lineage>
</organism>
<evidence type="ECO:0000256" key="8">
    <source>
        <dbReference type="ARBA" id="ARBA00047761"/>
    </source>
</evidence>
<dbReference type="InterPro" id="IPR000387">
    <property type="entry name" value="Tyr_Pase_dom"/>
</dbReference>
<comment type="similarity">
    <text evidence="3">Belongs to the protein-tyrosine phosphatase family. Non-receptor class dual specificity subfamily.</text>
</comment>
<keyword evidence="4" id="KW-0963">Cytoplasm</keyword>
<sequence>MEMDQADLSVRLSALWNIIGARRSLKDDGIPCQIEEGVFLGSIGAAHNKDELKKLNITHILTIACSMPPANPNDFVYKVVGVVDTRDADIKQHFDDCFNFIEEGRQSGGVLIHCFAGVSRSVTITLAYLMKKRGMNLTEALEHVKSRRPQASPNVGFMVQLKEFETTLQASKEDGMKLSNV</sequence>
<evidence type="ECO:0000313" key="14">
    <source>
        <dbReference type="RefSeq" id="XP_022930456.1"/>
    </source>
</evidence>
<evidence type="ECO:0000256" key="7">
    <source>
        <dbReference type="ARBA" id="ARBA00023242"/>
    </source>
</evidence>
<dbReference type="PROSITE" id="PS50054">
    <property type="entry name" value="TYR_PHOSPHATASE_DUAL"/>
    <property type="match status" value="1"/>
</dbReference>
<dbReference type="GeneID" id="111436897"/>
<dbReference type="GO" id="GO:0008330">
    <property type="term" value="F:protein tyrosine/threonine phosphatase activity"/>
    <property type="evidence" value="ECO:0007669"/>
    <property type="project" value="TreeGrafter"/>
</dbReference>
<dbReference type="InterPro" id="IPR029021">
    <property type="entry name" value="Prot-tyrosine_phosphatase-like"/>
</dbReference>
<dbReference type="InterPro" id="IPR020422">
    <property type="entry name" value="TYR_PHOSPHATASE_DUAL_dom"/>
</dbReference>
<keyword evidence="6" id="KW-0904">Protein phosphatase</keyword>
<protein>
    <submittedName>
        <fullName evidence="14">Dual specificity protein phosphatase 1-like</fullName>
    </submittedName>
</protein>
<dbReference type="FunFam" id="3.90.190.10:FF:000056">
    <property type="entry name" value="Dual specificity phosphatase 12"/>
    <property type="match status" value="1"/>
</dbReference>
<evidence type="ECO:0000256" key="3">
    <source>
        <dbReference type="ARBA" id="ARBA00008601"/>
    </source>
</evidence>
<dbReference type="AlphaFoldDB" id="A0A6J1EQZ9"/>
<comment type="subcellular location">
    <subcellularLocation>
        <location evidence="2">Cytoplasm</location>
    </subcellularLocation>
    <subcellularLocation>
        <location evidence="1">Nucleus</location>
    </subcellularLocation>
</comment>
<evidence type="ECO:0000259" key="11">
    <source>
        <dbReference type="PROSITE" id="PS50054"/>
    </source>
</evidence>
<dbReference type="SMART" id="SM00195">
    <property type="entry name" value="DSPc"/>
    <property type="match status" value="1"/>
</dbReference>
<dbReference type="Gene3D" id="3.90.190.10">
    <property type="entry name" value="Protein tyrosine phosphatase superfamily"/>
    <property type="match status" value="1"/>
</dbReference>
<name>A0A6J1EQZ9_CUCMO</name>
<reference evidence="14" key="1">
    <citation type="submission" date="2025-08" db="UniProtKB">
        <authorList>
            <consortium name="RefSeq"/>
        </authorList>
    </citation>
    <scope>IDENTIFICATION</scope>
    <source>
        <tissue evidence="14">Young leaves</tissue>
    </source>
</reference>
<dbReference type="PANTHER" id="PTHR10159">
    <property type="entry name" value="DUAL SPECIFICITY PROTEIN PHOSPHATASE"/>
    <property type="match status" value="1"/>
</dbReference>
<proteinExistence type="inferred from homology"/>
<dbReference type="GO" id="GO:0043409">
    <property type="term" value="P:negative regulation of MAPK cascade"/>
    <property type="evidence" value="ECO:0007669"/>
    <property type="project" value="TreeGrafter"/>
</dbReference>
<dbReference type="InterPro" id="IPR000340">
    <property type="entry name" value="Dual-sp_phosphatase_cat-dom"/>
</dbReference>
<evidence type="ECO:0000256" key="10">
    <source>
        <dbReference type="ARBA" id="ARBA00051722"/>
    </source>
</evidence>
<keyword evidence="7" id="KW-0539">Nucleus</keyword>
<comment type="catalytic activity">
    <reaction evidence="8">
        <text>O-phospho-L-seryl-[protein] + H2O = L-seryl-[protein] + phosphate</text>
        <dbReference type="Rhea" id="RHEA:20629"/>
        <dbReference type="Rhea" id="RHEA-COMP:9863"/>
        <dbReference type="Rhea" id="RHEA-COMP:11604"/>
        <dbReference type="ChEBI" id="CHEBI:15377"/>
        <dbReference type="ChEBI" id="CHEBI:29999"/>
        <dbReference type="ChEBI" id="CHEBI:43474"/>
        <dbReference type="ChEBI" id="CHEBI:83421"/>
        <dbReference type="EC" id="3.1.3.16"/>
    </reaction>
</comment>
<gene>
    <name evidence="14" type="primary">LOC111436897</name>
</gene>
<dbReference type="PANTHER" id="PTHR10159:SF511">
    <property type="entry name" value="DUAL SPECIFICITY PROTEIN PHOSPHATASE 1"/>
    <property type="match status" value="1"/>
</dbReference>